<keyword evidence="3" id="KW-1185">Reference proteome</keyword>
<dbReference type="SMART" id="SM00849">
    <property type="entry name" value="Lactamase_B"/>
    <property type="match status" value="1"/>
</dbReference>
<name>C8NHZ9_9LACT</name>
<dbReference type="PANTHER" id="PTHR47619:SF1">
    <property type="entry name" value="EXODEOXYRIBONUCLEASE WALJ"/>
    <property type="match status" value="1"/>
</dbReference>
<evidence type="ECO:0000259" key="1">
    <source>
        <dbReference type="SMART" id="SM00849"/>
    </source>
</evidence>
<dbReference type="PANTHER" id="PTHR47619">
    <property type="entry name" value="METALLO-HYDROLASE YYCJ-RELATED"/>
    <property type="match status" value="1"/>
</dbReference>
<accession>C8NHZ9</accession>
<dbReference type="InterPro" id="IPR001279">
    <property type="entry name" value="Metallo-B-lactamas"/>
</dbReference>
<dbReference type="AlphaFoldDB" id="C8NHZ9"/>
<gene>
    <name evidence="2" type="primary">vicX</name>
    <name evidence="2" type="ORF">HMPREF0444_1544</name>
</gene>
<evidence type="ECO:0000313" key="3">
    <source>
        <dbReference type="Proteomes" id="UP000005926"/>
    </source>
</evidence>
<dbReference type="CDD" id="cd07733">
    <property type="entry name" value="YycJ-like_MBL-fold"/>
    <property type="match status" value="1"/>
</dbReference>
<reference evidence="2 3" key="1">
    <citation type="submission" date="2009-08" db="EMBL/GenBank/DDBJ databases">
        <authorList>
            <person name="Muzny D."/>
            <person name="Qin X."/>
            <person name="Deng J."/>
            <person name="Jiang H."/>
            <person name="Liu Y."/>
            <person name="Qu J."/>
            <person name="Song X.-Z."/>
            <person name="Zhang L."/>
            <person name="Thornton R."/>
            <person name="Coyle M."/>
            <person name="Francisco L."/>
            <person name="Jackson L."/>
            <person name="Javaid M."/>
            <person name="Korchina V."/>
            <person name="Kovar C."/>
            <person name="Mata R."/>
            <person name="Mathew T."/>
            <person name="Ngo R."/>
            <person name="Nguyen L."/>
            <person name="Nguyen N."/>
            <person name="Okwuonu G."/>
            <person name="Ongeri F."/>
            <person name="Pham C."/>
            <person name="Simmons D."/>
            <person name="Wilczek-Boney K."/>
            <person name="Hale W."/>
            <person name="Jakkamsetti A."/>
            <person name="Pham P."/>
            <person name="Ruth R."/>
            <person name="San Lucas F."/>
            <person name="Warren J."/>
            <person name="Zhang J."/>
            <person name="Zhao Z."/>
            <person name="Zhou C."/>
            <person name="Zhu D."/>
            <person name="Lee S."/>
            <person name="Bess C."/>
            <person name="Blankenburg K."/>
            <person name="Forbes L."/>
            <person name="Fu Q."/>
            <person name="Gubbala S."/>
            <person name="Hirani K."/>
            <person name="Jayaseelan J.C."/>
            <person name="Lara F."/>
            <person name="Munidasa M."/>
            <person name="Palculict T."/>
            <person name="Patil S."/>
            <person name="Pu L.-L."/>
            <person name="Saada N."/>
            <person name="Tang L."/>
            <person name="Weissenberger G."/>
            <person name="Zhu Y."/>
            <person name="Hemphill L."/>
            <person name="Shang Y."/>
            <person name="Youmans B."/>
            <person name="Ayvaz T."/>
            <person name="Ross M."/>
            <person name="Santibanez J."/>
            <person name="Aqrawi P."/>
            <person name="Gross S."/>
            <person name="Joshi V."/>
            <person name="Fowler G."/>
            <person name="Nazareth L."/>
            <person name="Reid J."/>
            <person name="Worley K."/>
            <person name="Petrosino J."/>
            <person name="Highlander S."/>
            <person name="Gibbs R."/>
        </authorList>
    </citation>
    <scope>NUCLEOTIDE SEQUENCE [LARGE SCALE GENOMIC DNA]</scope>
    <source>
        <strain evidence="2 3">ATCC 49175</strain>
    </source>
</reference>
<feature type="domain" description="Metallo-beta-lactamase" evidence="1">
    <location>
        <begin position="16"/>
        <end position="194"/>
    </location>
</feature>
<protein>
    <submittedName>
        <fullName evidence="2">Metallo-beta-lactamase domain protein</fullName>
    </submittedName>
</protein>
<dbReference type="SUPFAM" id="SSF56281">
    <property type="entry name" value="Metallo-hydrolase/oxidoreductase"/>
    <property type="match status" value="1"/>
</dbReference>
<dbReference type="Gene3D" id="3.60.15.10">
    <property type="entry name" value="Ribonuclease Z/Hydroxyacylglutathione hydrolase-like"/>
    <property type="match status" value="1"/>
</dbReference>
<dbReference type="STRING" id="638301.HMPREF0444_1544"/>
<dbReference type="eggNOG" id="COG1235">
    <property type="taxonomic scope" value="Bacteria"/>
</dbReference>
<dbReference type="InterPro" id="IPR058121">
    <property type="entry name" value="WalJ/YycJ"/>
</dbReference>
<dbReference type="InterPro" id="IPR052533">
    <property type="entry name" value="WalJ/YycJ-like"/>
</dbReference>
<sequence length="267" mass="29836">MQELGFKVSLLASGSSGNATYIETPKQKLLVDCGLTGKAISAQMEKINRSISDIDAILVTHEHSDHIKGIGVLARKYGIPIYANEKTWAAMSGKIGKVALEQQEIFNTGETLTFGDIDVMSFAVSHDAAAPQFYSFQKDQRQFVMLTDTGYVSDKLRGLLKNANAYLIESNHDLEMLRMGPYAWHLKQRILSDKGHLSNDDGALAMCEMLGDQTKRIYLGHLSQDNNMKEIAYQTAESVFRTHDKGVHHSFELFHTDPYEPTSLFEV</sequence>
<dbReference type="Pfam" id="PF12706">
    <property type="entry name" value="Lactamase_B_2"/>
    <property type="match status" value="1"/>
</dbReference>
<dbReference type="GeneID" id="78412283"/>
<dbReference type="RefSeq" id="WP_005608162.1">
    <property type="nucleotide sequence ID" value="NZ_CP102283.1"/>
</dbReference>
<organism evidence="2 3">
    <name type="scientific">Granulicatella adiacens ATCC 49175</name>
    <dbReference type="NCBI Taxonomy" id="638301"/>
    <lineage>
        <taxon>Bacteria</taxon>
        <taxon>Bacillati</taxon>
        <taxon>Bacillota</taxon>
        <taxon>Bacilli</taxon>
        <taxon>Lactobacillales</taxon>
        <taxon>Carnobacteriaceae</taxon>
        <taxon>Granulicatella</taxon>
    </lineage>
</organism>
<dbReference type="Proteomes" id="UP000005926">
    <property type="component" value="Unassembled WGS sequence"/>
</dbReference>
<dbReference type="InterPro" id="IPR036866">
    <property type="entry name" value="RibonucZ/Hydroxyglut_hydro"/>
</dbReference>
<dbReference type="EMBL" id="ACKZ01000021">
    <property type="protein sequence ID" value="EEW36812.1"/>
    <property type="molecule type" value="Genomic_DNA"/>
</dbReference>
<dbReference type="HOGENOM" id="CLU_073253_0_0_9"/>
<proteinExistence type="predicted"/>
<comment type="caution">
    <text evidence="2">The sequence shown here is derived from an EMBL/GenBank/DDBJ whole genome shotgun (WGS) entry which is preliminary data.</text>
</comment>
<evidence type="ECO:0000313" key="2">
    <source>
        <dbReference type="EMBL" id="EEW36812.1"/>
    </source>
</evidence>